<feature type="region of interest" description="Disordered" evidence="4">
    <location>
        <begin position="944"/>
        <end position="1009"/>
    </location>
</feature>
<sequence>MHGRDGDYWKRSLHMCTRGTASVAGGFPTSNSYFKDGRKIRVGDCALFEPPQDSLPFIGIIRCLISDKESNLKFIVNWLYRASEVELEKGIQLDAAPNEIFYSFHEDEVPAASLLHPCKVAFLPKGVELPSGISSFICRRVYDINEKCLWWLTDQNYIDKRQEEVDHLLIKTRREMHATIQPGGRSPKTINDAAPASQVKAGSDGAQNVSSVSYHGKGKKRERSDQDFEPVKRLQKTDDGDTYQPKSESILKAEIAKITDRGGLMDYESVEKLVQLMVPGKADYKIDLTGRSVLAGVVAATDKFDCLSWFVQLKGLPVFDEWLQEIHKGKIGDGNIHKDGDKSVEEFLLVLLRALDKLPVNLRALQMCNIGKSVNHLRSHKNLEIQRKARGLVDTWKKRVEAEMNIDDGKPGSNMGVAWHGRRNSEGSQGSHRNSSSSENAVKSSSSQLSAPRMVLPKASQGDNAQTTASTSPGYSKSALSSAAGAVNSKDAHPKTAAAGESPDHLLTTVKDEKSSSSSQSHSQSSSSDHIKTAESSGKEDPRSSTAGSTRAGEILRRTSRPRKLVSGLPGPVSRGAHRDGGSNRSPLHKPGVSEKISQSGSINEKMHDVPVAEGSSQKLIVKIPNRGRSPAMSANGGSVNEPCPSSSRATSPACPDRHEKPDCGSKEKCDISQINDASDVTTKSWHSSDLKDVLTGSDEADGTSAANHDEVRSTNGDLSRKLNELPNIASSPAAHETKPWKTHEPSFSPMNALVESCVKHSEANALISAVDDVGMNLLASVAAGEMSKCDSVATNSPGKTALAEDSGAGNSGRCVNVDDCTQELSHCTEKVKQDVEKQEESTSLATNGRDGMPSTVKKLATDLPNSDLPDKHDDGQLRDTRASSNEVSLELAPDSRGEIQRETNGAELEVLPTEGKHSEDNRKESALATQIDAIGANEKMQIPLGPGTHVESEKAITDVESPGERKIVKDSNSQSSMDQKQSKVETQGNKARSTDNYNMAGGLGSPTADYSRNYKEGRLQNKEVLGNCNGGSDLNKASVIKMAECPFTDAPRASPTAAMEKLGFDLNEGFTADEVKYEEQRSITAASSSAAVHVISPLPFPVSAVSNVVSNGLPASVTVAAAAKGAFVPPEDLLRTRGELGWKGSAATSAFRPAEPRKVPELQVNTSTPPSDAPSKSSRPFLNIDLNVTDDSMQDDMVSHSGTSDLPGKGNNSPVRGVGGLDLDLNQLDEATEVGQYPAVTNRKLEAPGLPSKPSSLPNGESSARRNFDLNNGPMLEEVGVDTSTLGQNVWSNMPPQAPVVSLRMNNAEMGNFASWFPQGNAISAVTIPAVLPDRGDQGFSIATTGTSQRIYYTPPGSTPFAPDVYRGPVLSSSPALSFPSAPYQYPVFPFGTSFPVPSATLSGSATYMDSSSGGRHNNLPAGHSQYLGHPGVVSSSYPRPYLVSIPDGRANGGLENSSRWGNHGLDLNSGPGIMDVEGRNDPSPFGLRQFSVASSQAFTEEQARMFQASGVVLKRKEPDGGWDAEKPKQPSWH</sequence>
<feature type="region of interest" description="Disordered" evidence="4">
    <location>
        <begin position="832"/>
        <end position="908"/>
    </location>
</feature>
<dbReference type="Proteomes" id="UP000594263">
    <property type="component" value="Unplaced"/>
</dbReference>
<dbReference type="InterPro" id="IPR043151">
    <property type="entry name" value="BAH_sf"/>
</dbReference>
<feature type="region of interest" description="Disordered" evidence="4">
    <location>
        <begin position="1147"/>
        <end position="1214"/>
    </location>
</feature>
<feature type="compositionally biased region" description="Basic and acidic residues" evidence="4">
    <location>
        <begin position="529"/>
        <end position="543"/>
    </location>
</feature>
<feature type="region of interest" description="Disordered" evidence="4">
    <location>
        <begin position="1243"/>
        <end position="1274"/>
    </location>
</feature>
<organism evidence="7 8">
    <name type="scientific">Kalanchoe fedtschenkoi</name>
    <name type="common">Lavender scallops</name>
    <name type="synonym">South American air plant</name>
    <dbReference type="NCBI Taxonomy" id="63787"/>
    <lineage>
        <taxon>Eukaryota</taxon>
        <taxon>Viridiplantae</taxon>
        <taxon>Streptophyta</taxon>
        <taxon>Embryophyta</taxon>
        <taxon>Tracheophyta</taxon>
        <taxon>Spermatophyta</taxon>
        <taxon>Magnoliopsida</taxon>
        <taxon>eudicotyledons</taxon>
        <taxon>Gunneridae</taxon>
        <taxon>Pentapetalae</taxon>
        <taxon>Saxifragales</taxon>
        <taxon>Crassulaceae</taxon>
        <taxon>Kalanchoe</taxon>
    </lineage>
</organism>
<feature type="compositionally biased region" description="Low complexity" evidence="4">
    <location>
        <begin position="516"/>
        <end position="528"/>
    </location>
</feature>
<feature type="region of interest" description="Disordered" evidence="4">
    <location>
        <begin position="177"/>
        <end position="245"/>
    </location>
</feature>
<feature type="region of interest" description="Disordered" evidence="4">
    <location>
        <begin position="404"/>
        <end position="479"/>
    </location>
</feature>
<feature type="region of interest" description="Disordered" evidence="4">
    <location>
        <begin position="790"/>
        <end position="812"/>
    </location>
</feature>
<dbReference type="PROSITE" id="PS51038">
    <property type="entry name" value="BAH"/>
    <property type="match status" value="1"/>
</dbReference>
<dbReference type="InterPro" id="IPR017923">
    <property type="entry name" value="TFIIS_N"/>
</dbReference>
<feature type="domain" description="BAH" evidence="5">
    <location>
        <begin position="38"/>
        <end position="153"/>
    </location>
</feature>
<dbReference type="InterPro" id="IPR035441">
    <property type="entry name" value="TFIIS/LEDGF_dom_sf"/>
</dbReference>
<dbReference type="CDD" id="cd00183">
    <property type="entry name" value="TFIIS_I"/>
    <property type="match status" value="1"/>
</dbReference>
<dbReference type="Pfam" id="PF08711">
    <property type="entry name" value="Med26"/>
    <property type="match status" value="1"/>
</dbReference>
<dbReference type="InterPro" id="IPR003617">
    <property type="entry name" value="TFIIS/CRSP70_N_sub"/>
</dbReference>
<evidence type="ECO:0000256" key="2">
    <source>
        <dbReference type="ARBA" id="ARBA00023242"/>
    </source>
</evidence>
<feature type="compositionally biased region" description="Polar residues" evidence="4">
    <location>
        <begin position="636"/>
        <end position="651"/>
    </location>
</feature>
<feature type="compositionally biased region" description="Polar residues" evidence="4">
    <location>
        <begin position="971"/>
        <end position="998"/>
    </location>
</feature>
<feature type="region of interest" description="Disordered" evidence="4">
    <location>
        <begin position="510"/>
        <end position="604"/>
    </location>
</feature>
<feature type="compositionally biased region" description="Low complexity" evidence="4">
    <location>
        <begin position="426"/>
        <end position="447"/>
    </location>
</feature>
<dbReference type="SMART" id="SM00439">
    <property type="entry name" value="BAH"/>
    <property type="match status" value="1"/>
</dbReference>
<feature type="compositionally biased region" description="Basic and acidic residues" evidence="4">
    <location>
        <begin position="832"/>
        <end position="841"/>
    </location>
</feature>
<dbReference type="PROSITE" id="PS51319">
    <property type="entry name" value="TFIIS_N"/>
    <property type="match status" value="1"/>
</dbReference>
<dbReference type="OMA" id="ETNACMA"/>
<evidence type="ECO:0008006" key="9">
    <source>
        <dbReference type="Google" id="ProtNLM"/>
    </source>
</evidence>
<proteinExistence type="predicted"/>
<dbReference type="EnsemblPlants" id="Kaladp0006s0012.1.v1.1">
    <property type="protein sequence ID" value="Kaladp0006s0012.1.v1.1"/>
    <property type="gene ID" value="Kaladp0006s0012.v1.1"/>
</dbReference>
<evidence type="ECO:0000313" key="7">
    <source>
        <dbReference type="EnsemblPlants" id="Kaladp0006s0012.1.v1.1"/>
    </source>
</evidence>
<feature type="compositionally biased region" description="Basic and acidic residues" evidence="4">
    <location>
        <begin position="656"/>
        <end position="670"/>
    </location>
</feature>
<feature type="compositionally biased region" description="Basic and acidic residues" evidence="4">
    <location>
        <begin position="708"/>
        <end position="720"/>
    </location>
</feature>
<dbReference type="PANTHER" id="PTHR46548">
    <property type="entry name" value="BAH AND TFIIS DOMAIN-CONTAINING PROTEIN-RELATED"/>
    <property type="match status" value="1"/>
</dbReference>
<evidence type="ECO:0000259" key="6">
    <source>
        <dbReference type="PROSITE" id="PS51319"/>
    </source>
</evidence>
<evidence type="ECO:0000256" key="3">
    <source>
        <dbReference type="PROSITE-ProRule" id="PRU00649"/>
    </source>
</evidence>
<evidence type="ECO:0000259" key="5">
    <source>
        <dbReference type="PROSITE" id="PS51038"/>
    </source>
</evidence>
<dbReference type="Pfam" id="PF01426">
    <property type="entry name" value="BAH"/>
    <property type="match status" value="1"/>
</dbReference>
<evidence type="ECO:0000313" key="8">
    <source>
        <dbReference type="Proteomes" id="UP000594263"/>
    </source>
</evidence>
<dbReference type="PANTHER" id="PTHR46548:SF1">
    <property type="entry name" value="BAH AND TFIIS DOMAIN-CONTAINING PROTEIN-RELATED"/>
    <property type="match status" value="1"/>
</dbReference>
<feature type="region of interest" description="Disordered" evidence="4">
    <location>
        <begin position="1516"/>
        <end position="1535"/>
    </location>
</feature>
<accession>A0A7N0RA86</accession>
<feature type="compositionally biased region" description="Basic and acidic residues" evidence="4">
    <location>
        <begin position="951"/>
        <end position="970"/>
    </location>
</feature>
<evidence type="ECO:0000256" key="4">
    <source>
        <dbReference type="SAM" id="MobiDB-lite"/>
    </source>
</evidence>
<dbReference type="GO" id="GO:0003682">
    <property type="term" value="F:chromatin binding"/>
    <property type="evidence" value="ECO:0007669"/>
    <property type="project" value="InterPro"/>
</dbReference>
<dbReference type="InterPro" id="IPR001025">
    <property type="entry name" value="BAH_dom"/>
</dbReference>
<feature type="compositionally biased region" description="Polar residues" evidence="4">
    <location>
        <begin position="461"/>
        <end position="479"/>
    </location>
</feature>
<feature type="domain" description="TFIIS N-terminal" evidence="6">
    <location>
        <begin position="317"/>
        <end position="403"/>
    </location>
</feature>
<feature type="region of interest" description="Disordered" evidence="4">
    <location>
        <begin position="485"/>
        <end position="504"/>
    </location>
</feature>
<reference evidence="7" key="1">
    <citation type="submission" date="2021-01" db="UniProtKB">
        <authorList>
            <consortium name="EnsemblPlants"/>
        </authorList>
    </citation>
    <scope>IDENTIFICATION</scope>
</reference>
<dbReference type="Gramene" id="Kaladp0006s0012.1.v1.1">
    <property type="protein sequence ID" value="Kaladp0006s0012.1.v1.1"/>
    <property type="gene ID" value="Kaladp0006s0012.v1.1"/>
</dbReference>
<feature type="region of interest" description="Disordered" evidence="4">
    <location>
        <begin position="695"/>
        <end position="720"/>
    </location>
</feature>
<feature type="region of interest" description="Disordered" evidence="4">
    <location>
        <begin position="628"/>
        <end position="670"/>
    </location>
</feature>
<dbReference type="SMART" id="SM00509">
    <property type="entry name" value="TFS2N"/>
    <property type="match status" value="1"/>
</dbReference>
<feature type="compositionally biased region" description="Basic and acidic residues" evidence="4">
    <location>
        <begin position="869"/>
        <end position="882"/>
    </location>
</feature>
<name>A0A7N0RA86_KALFE</name>
<dbReference type="SUPFAM" id="SSF47676">
    <property type="entry name" value="Conserved domain common to transcription factors TFIIS, elongin A, CRSP70"/>
    <property type="match status" value="1"/>
</dbReference>
<evidence type="ECO:0000256" key="1">
    <source>
        <dbReference type="ARBA" id="ARBA00004123"/>
    </source>
</evidence>
<dbReference type="Gene3D" id="1.20.930.10">
    <property type="entry name" value="Conserved domain common to transcription factors TFIIS, elongin A, CRSP70"/>
    <property type="match status" value="1"/>
</dbReference>
<dbReference type="GO" id="GO:0005634">
    <property type="term" value="C:nucleus"/>
    <property type="evidence" value="ECO:0007669"/>
    <property type="project" value="UniProtKB-SubCell"/>
</dbReference>
<keyword evidence="8" id="KW-1185">Reference proteome</keyword>
<comment type="subcellular location">
    <subcellularLocation>
        <location evidence="1 3">Nucleus</location>
    </subcellularLocation>
</comment>
<feature type="compositionally biased region" description="Basic and acidic residues" evidence="4">
    <location>
        <begin position="222"/>
        <end position="239"/>
    </location>
</feature>
<feature type="compositionally biased region" description="Polar residues" evidence="4">
    <location>
        <begin position="1254"/>
        <end position="1263"/>
    </location>
</feature>
<dbReference type="Gene3D" id="2.30.30.490">
    <property type="match status" value="1"/>
</dbReference>
<protein>
    <recommendedName>
        <fullName evidence="9">BAH domain-containing protein</fullName>
    </recommendedName>
</protein>
<keyword evidence="2 3" id="KW-0539">Nucleus</keyword>
<feature type="compositionally biased region" description="Polar residues" evidence="4">
    <location>
        <begin position="1201"/>
        <end position="1214"/>
    </location>
</feature>
<feature type="compositionally biased region" description="Polar residues" evidence="4">
    <location>
        <begin position="1164"/>
        <end position="1181"/>
    </location>
</feature>